<feature type="region of interest" description="Disordered" evidence="1">
    <location>
        <begin position="228"/>
        <end position="254"/>
    </location>
</feature>
<evidence type="ECO:0000256" key="2">
    <source>
        <dbReference type="SAM" id="Phobius"/>
    </source>
</evidence>
<feature type="domain" description="WSC" evidence="4">
    <location>
        <begin position="28"/>
        <end position="111"/>
    </location>
</feature>
<comment type="caution">
    <text evidence="5">The sequence shown here is derived from an EMBL/GenBank/DDBJ whole genome shotgun (WGS) entry which is preliminary data.</text>
</comment>
<accession>A0A8H8RL19</accession>
<feature type="region of interest" description="Disordered" evidence="1">
    <location>
        <begin position="287"/>
        <end position="315"/>
    </location>
</feature>
<keyword evidence="6" id="KW-1185">Reference proteome</keyword>
<sequence>MLSLRIQRSFRLVFAAIFLTGCLDQASAASIEYCSGLNTADSNKNSSIYQSNGLCSDFCKSSYAFAVVQDDGCWCSNYVPGSTTSGCTQTCPGYPLELCGGSGVYGYIALGNTPSGTKGGSSTAASSTSTSTSTSTSPSSTTPQQVTVTATPSAVTIVDTLTTGPISQSSSTSTSVTSTTTQDATTPTPTLATTSPSPTSTSSSSSSSIWTPTPVTSLETVTGQVHTVTITPTSPPNSALVAPVSKNKSSSGISTGGAVGLTIGLVALVAIVSAIVYFCLKKRRKDNEAERLNADTSRHGSSAGLGGPIPSRTMSENSRYVLGTNGREVVETWEDSAPGSRKSRLVPVDPRLDPFSPVYQRASDNKSRESVNTIRDDHDYSRRVHQQGPILRATNPDT</sequence>
<feature type="chain" id="PRO_5034559171" evidence="3">
    <location>
        <begin position="29"/>
        <end position="398"/>
    </location>
</feature>
<dbReference type="PROSITE" id="PS51212">
    <property type="entry name" value="WSC"/>
    <property type="match status" value="1"/>
</dbReference>
<keyword evidence="2" id="KW-0472">Membrane</keyword>
<gene>
    <name evidence="5" type="primary">WSC4</name>
    <name evidence="5" type="ORF">LSUB1_G006284</name>
</gene>
<reference evidence="5 6" key="1">
    <citation type="submission" date="2018-05" db="EMBL/GenBank/DDBJ databases">
        <title>Genome sequencing and assembly of the regulated plant pathogen Lachnellula willkommii and related sister species for the development of diagnostic species identification markers.</title>
        <authorList>
            <person name="Giroux E."/>
            <person name="Bilodeau G."/>
        </authorList>
    </citation>
    <scope>NUCLEOTIDE SEQUENCE [LARGE SCALE GENOMIC DNA]</scope>
    <source>
        <strain evidence="5 6">CBS 197.66</strain>
    </source>
</reference>
<dbReference type="AlphaFoldDB" id="A0A8H8RL19"/>
<dbReference type="PANTHER" id="PTHR16861:SF9">
    <property type="entry name" value="CELL WALL INTEGRITY AND STRESS RESPONSE COMPONENT 1"/>
    <property type="match status" value="1"/>
</dbReference>
<evidence type="ECO:0000313" key="5">
    <source>
        <dbReference type="EMBL" id="TVY35992.1"/>
    </source>
</evidence>
<dbReference type="OrthoDB" id="2537459at2759"/>
<dbReference type="PROSITE" id="PS51257">
    <property type="entry name" value="PROKAR_LIPOPROTEIN"/>
    <property type="match status" value="1"/>
</dbReference>
<proteinExistence type="predicted"/>
<dbReference type="SMART" id="SM00321">
    <property type="entry name" value="WSC"/>
    <property type="match status" value="1"/>
</dbReference>
<feature type="compositionally biased region" description="Basic and acidic residues" evidence="1">
    <location>
        <begin position="363"/>
        <end position="382"/>
    </location>
</feature>
<dbReference type="Pfam" id="PF01822">
    <property type="entry name" value="WSC"/>
    <property type="match status" value="1"/>
</dbReference>
<feature type="region of interest" description="Disordered" evidence="1">
    <location>
        <begin position="116"/>
        <end position="148"/>
    </location>
</feature>
<protein>
    <submittedName>
        <fullName evidence="5">Cell wall integrity and stress response component</fullName>
    </submittedName>
</protein>
<dbReference type="EMBL" id="QGMJ01000470">
    <property type="protein sequence ID" value="TVY35992.1"/>
    <property type="molecule type" value="Genomic_DNA"/>
</dbReference>
<dbReference type="Proteomes" id="UP000462212">
    <property type="component" value="Unassembled WGS sequence"/>
</dbReference>
<evidence type="ECO:0000256" key="3">
    <source>
        <dbReference type="SAM" id="SignalP"/>
    </source>
</evidence>
<keyword evidence="2" id="KW-0812">Transmembrane</keyword>
<feature type="compositionally biased region" description="Basic and acidic residues" evidence="1">
    <location>
        <begin position="287"/>
        <end position="298"/>
    </location>
</feature>
<feature type="signal peptide" evidence="3">
    <location>
        <begin position="1"/>
        <end position="28"/>
    </location>
</feature>
<dbReference type="PANTHER" id="PTHR16861">
    <property type="entry name" value="GLYCOPROTEIN 38"/>
    <property type="match status" value="1"/>
</dbReference>
<keyword evidence="2" id="KW-1133">Transmembrane helix</keyword>
<feature type="region of interest" description="Disordered" evidence="1">
    <location>
        <begin position="334"/>
        <end position="398"/>
    </location>
</feature>
<name>A0A8H8RL19_9HELO</name>
<organism evidence="5 6">
    <name type="scientific">Lachnellula subtilissima</name>
    <dbReference type="NCBI Taxonomy" id="602034"/>
    <lineage>
        <taxon>Eukaryota</taxon>
        <taxon>Fungi</taxon>
        <taxon>Dikarya</taxon>
        <taxon>Ascomycota</taxon>
        <taxon>Pezizomycotina</taxon>
        <taxon>Leotiomycetes</taxon>
        <taxon>Helotiales</taxon>
        <taxon>Lachnaceae</taxon>
        <taxon>Lachnellula</taxon>
    </lineage>
</organism>
<feature type="region of interest" description="Disordered" evidence="1">
    <location>
        <begin position="162"/>
        <end position="212"/>
    </location>
</feature>
<evidence type="ECO:0000313" key="6">
    <source>
        <dbReference type="Proteomes" id="UP000462212"/>
    </source>
</evidence>
<evidence type="ECO:0000256" key="1">
    <source>
        <dbReference type="SAM" id="MobiDB-lite"/>
    </source>
</evidence>
<dbReference type="InterPro" id="IPR002889">
    <property type="entry name" value="WSC_carb-bd"/>
</dbReference>
<keyword evidence="3" id="KW-0732">Signal</keyword>
<feature type="transmembrane region" description="Helical" evidence="2">
    <location>
        <begin position="258"/>
        <end position="280"/>
    </location>
</feature>
<evidence type="ECO:0000259" key="4">
    <source>
        <dbReference type="PROSITE" id="PS51212"/>
    </source>
</evidence>